<keyword evidence="2" id="KW-1185">Reference proteome</keyword>
<proteinExistence type="predicted"/>
<sequence length="141" mass="16136">MEVKTPGMSKEYLPGVRVALRDLFWAQCYGTLFFDYILRISLLEGGVIFGYADNGLLLIAAWSRQDLETRAADKMHAILLKGRLQRVPTVCFDRRLVRFVKTFKYLGFVIDIHLAFRAHICYLVDSGVTIFYRLKAVAPAN</sequence>
<accession>A0ABQ9IH79</accession>
<gene>
    <name evidence="1" type="ORF">PR048_001400</name>
</gene>
<comment type="caution">
    <text evidence="1">The sequence shown here is derived from an EMBL/GenBank/DDBJ whole genome shotgun (WGS) entry which is preliminary data.</text>
</comment>
<reference evidence="1 2" key="1">
    <citation type="submission" date="2023-02" db="EMBL/GenBank/DDBJ databases">
        <title>LHISI_Scaffold_Assembly.</title>
        <authorList>
            <person name="Stuart O.P."/>
            <person name="Cleave R."/>
            <person name="Magrath M.J.L."/>
            <person name="Mikheyev A.S."/>
        </authorList>
    </citation>
    <scope>NUCLEOTIDE SEQUENCE [LARGE SCALE GENOMIC DNA]</scope>
    <source>
        <strain evidence="1">Daus_M_001</strain>
        <tissue evidence="1">Leg muscle</tissue>
    </source>
</reference>
<dbReference type="EMBL" id="JARBHB010000001">
    <property type="protein sequence ID" value="KAJ8896059.1"/>
    <property type="molecule type" value="Genomic_DNA"/>
</dbReference>
<protein>
    <submittedName>
        <fullName evidence="1">Uncharacterized protein</fullName>
    </submittedName>
</protein>
<evidence type="ECO:0000313" key="2">
    <source>
        <dbReference type="Proteomes" id="UP001159363"/>
    </source>
</evidence>
<evidence type="ECO:0000313" key="1">
    <source>
        <dbReference type="EMBL" id="KAJ8896059.1"/>
    </source>
</evidence>
<dbReference type="Proteomes" id="UP001159363">
    <property type="component" value="Chromosome 1"/>
</dbReference>
<organism evidence="1 2">
    <name type="scientific">Dryococelus australis</name>
    <dbReference type="NCBI Taxonomy" id="614101"/>
    <lineage>
        <taxon>Eukaryota</taxon>
        <taxon>Metazoa</taxon>
        <taxon>Ecdysozoa</taxon>
        <taxon>Arthropoda</taxon>
        <taxon>Hexapoda</taxon>
        <taxon>Insecta</taxon>
        <taxon>Pterygota</taxon>
        <taxon>Neoptera</taxon>
        <taxon>Polyneoptera</taxon>
        <taxon>Phasmatodea</taxon>
        <taxon>Verophasmatodea</taxon>
        <taxon>Anareolatae</taxon>
        <taxon>Phasmatidae</taxon>
        <taxon>Eurycanthinae</taxon>
        <taxon>Dryococelus</taxon>
    </lineage>
</organism>
<name>A0ABQ9IH79_9NEOP</name>